<evidence type="ECO:0000313" key="5">
    <source>
        <dbReference type="Proteomes" id="UP000029409"/>
    </source>
</evidence>
<dbReference type="STRING" id="44251.PDUR_02750"/>
<dbReference type="KEGG" id="pdu:PDUR_02750"/>
<dbReference type="PANTHER" id="PTHR43976">
    <property type="entry name" value="SHORT CHAIN DEHYDROGENASE"/>
    <property type="match status" value="1"/>
</dbReference>
<dbReference type="GO" id="GO:0016491">
    <property type="term" value="F:oxidoreductase activity"/>
    <property type="evidence" value="ECO:0007669"/>
    <property type="project" value="UniProtKB-KW"/>
</dbReference>
<comment type="similarity">
    <text evidence="1 3">Belongs to the short-chain dehydrogenases/reductases (SDR) family.</text>
</comment>
<dbReference type="InterPro" id="IPR051911">
    <property type="entry name" value="SDR_oxidoreductase"/>
</dbReference>
<dbReference type="InterPro" id="IPR036291">
    <property type="entry name" value="NAD(P)-bd_dom_sf"/>
</dbReference>
<dbReference type="OrthoDB" id="9775296at2"/>
<dbReference type="RefSeq" id="WP_042204974.1">
    <property type="nucleotide sequence ID" value="NZ_CP009288.1"/>
</dbReference>
<keyword evidence="5" id="KW-1185">Reference proteome</keyword>
<dbReference type="Pfam" id="PF00106">
    <property type="entry name" value="adh_short"/>
    <property type="match status" value="1"/>
</dbReference>
<proteinExistence type="inferred from homology"/>
<evidence type="ECO:0000256" key="1">
    <source>
        <dbReference type="ARBA" id="ARBA00006484"/>
    </source>
</evidence>
<dbReference type="Proteomes" id="UP000029409">
    <property type="component" value="Chromosome"/>
</dbReference>
<gene>
    <name evidence="4" type="ORF">PDUR_02750</name>
</gene>
<protein>
    <submittedName>
        <fullName evidence="4">Short-chain dehydrogenase</fullName>
    </submittedName>
</protein>
<evidence type="ECO:0000256" key="3">
    <source>
        <dbReference type="RuleBase" id="RU000363"/>
    </source>
</evidence>
<dbReference type="Gene3D" id="3.40.50.720">
    <property type="entry name" value="NAD(P)-binding Rossmann-like Domain"/>
    <property type="match status" value="1"/>
</dbReference>
<dbReference type="AlphaFoldDB" id="A0A089IPQ7"/>
<dbReference type="PRINTS" id="PR00081">
    <property type="entry name" value="GDHRDH"/>
</dbReference>
<sequence>MANNVIVITGASSGIGKETAKYFAEKGWTVAATMRTPDKETELTEIENVKIYPLDVTDFESIESAKNAIINDFGKVDVVLNNAGYGLMGAFEFASYEQIKHQYDVNVFGLFAVTKAFLPHFRENKKGLFINISSVAGKMAFPYMSMYHSTKWAVEGFTESLGFELGRLGIKAKLVEPGGVATDFSGRSLVITASETVEDYNEGFDTFQQAIRSMMIESEPIVIAKVIYEAATDGKDQVRYIAGEDAVQAIGARAQMGDEAYIQMVKERSFSK</sequence>
<evidence type="ECO:0000256" key="2">
    <source>
        <dbReference type="ARBA" id="ARBA00023002"/>
    </source>
</evidence>
<reference evidence="4 5" key="1">
    <citation type="submission" date="2014-08" db="EMBL/GenBank/DDBJ databases">
        <title>Comparative genomics of the Paenibacillus odorifer group.</title>
        <authorList>
            <person name="den Bakker H.C."/>
            <person name="Tsai Y.-C."/>
            <person name="Martin N."/>
            <person name="Korlach J."/>
            <person name="Wiedmann M."/>
        </authorList>
    </citation>
    <scope>NUCLEOTIDE SEQUENCE [LARGE SCALE GENOMIC DNA]</scope>
    <source>
        <strain evidence="4 5">DSM 1735</strain>
    </source>
</reference>
<dbReference type="CDD" id="cd05374">
    <property type="entry name" value="17beta-HSD-like_SDR_c"/>
    <property type="match status" value="1"/>
</dbReference>
<dbReference type="eggNOG" id="COG4221">
    <property type="taxonomic scope" value="Bacteria"/>
</dbReference>
<organism evidence="4 5">
    <name type="scientific">Paenibacillus durus</name>
    <name type="common">Paenibacillus azotofixans</name>
    <dbReference type="NCBI Taxonomy" id="44251"/>
    <lineage>
        <taxon>Bacteria</taxon>
        <taxon>Bacillati</taxon>
        <taxon>Bacillota</taxon>
        <taxon>Bacilli</taxon>
        <taxon>Bacillales</taxon>
        <taxon>Paenibacillaceae</taxon>
        <taxon>Paenibacillus</taxon>
    </lineage>
</organism>
<dbReference type="PANTHER" id="PTHR43976:SF16">
    <property type="entry name" value="SHORT-CHAIN DEHYDROGENASE_REDUCTASE FAMILY PROTEIN"/>
    <property type="match status" value="1"/>
</dbReference>
<dbReference type="PRINTS" id="PR00080">
    <property type="entry name" value="SDRFAMILY"/>
</dbReference>
<dbReference type="SUPFAM" id="SSF51735">
    <property type="entry name" value="NAD(P)-binding Rossmann-fold domains"/>
    <property type="match status" value="1"/>
</dbReference>
<evidence type="ECO:0000313" key="4">
    <source>
        <dbReference type="EMBL" id="AIQ11044.1"/>
    </source>
</evidence>
<dbReference type="InterPro" id="IPR002347">
    <property type="entry name" value="SDR_fam"/>
</dbReference>
<name>A0A089IPQ7_PAEDU</name>
<keyword evidence="2" id="KW-0560">Oxidoreductase</keyword>
<dbReference type="EMBL" id="CP009288">
    <property type="protein sequence ID" value="AIQ11044.1"/>
    <property type="molecule type" value="Genomic_DNA"/>
</dbReference>
<accession>A0A089IPQ7</accession>